<proteinExistence type="inferred from homology"/>
<dbReference type="InterPro" id="IPR017853">
    <property type="entry name" value="GH"/>
</dbReference>
<keyword evidence="8" id="KW-0624">Polysaccharide degradation</keyword>
<keyword evidence="7" id="KW-0326">Glycosidase</keyword>
<dbReference type="GO" id="GO:0008061">
    <property type="term" value="F:chitin binding"/>
    <property type="evidence" value="ECO:0007669"/>
    <property type="project" value="InterPro"/>
</dbReference>
<evidence type="ECO:0000256" key="3">
    <source>
        <dbReference type="ARBA" id="ARBA00012729"/>
    </source>
</evidence>
<comment type="caution">
    <text evidence="10">The sequence shown here is derived from an EMBL/GenBank/DDBJ whole genome shotgun (WGS) entry which is preliminary data.</text>
</comment>
<dbReference type="EMBL" id="SOSA01001362">
    <property type="protein sequence ID" value="THC87231.1"/>
    <property type="molecule type" value="Genomic_DNA"/>
</dbReference>
<keyword evidence="4" id="KW-0378">Hydrolase</keyword>
<dbReference type="GO" id="GO:0005576">
    <property type="term" value="C:extracellular region"/>
    <property type="evidence" value="ECO:0007669"/>
    <property type="project" value="TreeGrafter"/>
</dbReference>
<reference evidence="10 11" key="1">
    <citation type="submission" date="2019-03" db="EMBL/GenBank/DDBJ databases">
        <title>The genome sequence of a newly discovered highly antifungal drug resistant Aspergillus species, Aspergillus tanneri NIH 1004.</title>
        <authorList>
            <person name="Mounaud S."/>
            <person name="Singh I."/>
            <person name="Joardar V."/>
            <person name="Pakala S."/>
            <person name="Pakala S."/>
            <person name="Venepally P."/>
            <person name="Hoover J."/>
            <person name="Nierman W."/>
            <person name="Chung J."/>
            <person name="Losada L."/>
        </authorList>
    </citation>
    <scope>NUCLEOTIDE SEQUENCE [LARGE SCALE GENOMIC DNA]</scope>
    <source>
        <strain evidence="10 11">NIH1004</strain>
    </source>
</reference>
<evidence type="ECO:0000313" key="11">
    <source>
        <dbReference type="Proteomes" id="UP000308092"/>
    </source>
</evidence>
<dbReference type="Gene3D" id="3.10.50.10">
    <property type="match status" value="1"/>
</dbReference>
<dbReference type="InterPro" id="IPR001223">
    <property type="entry name" value="Glyco_hydro18_cat"/>
</dbReference>
<dbReference type="SUPFAM" id="SSF51445">
    <property type="entry name" value="(Trans)glycosidases"/>
    <property type="match status" value="1"/>
</dbReference>
<protein>
    <recommendedName>
        <fullName evidence="3">chitinase</fullName>
        <ecNumber evidence="3">3.2.1.14</ecNumber>
    </recommendedName>
</protein>
<evidence type="ECO:0000256" key="2">
    <source>
        <dbReference type="ARBA" id="ARBA00008682"/>
    </source>
</evidence>
<evidence type="ECO:0000256" key="8">
    <source>
        <dbReference type="ARBA" id="ARBA00023326"/>
    </source>
</evidence>
<dbReference type="AlphaFoldDB" id="A0A4S3J3D4"/>
<dbReference type="Gene3D" id="3.20.20.80">
    <property type="entry name" value="Glycosidases"/>
    <property type="match status" value="1"/>
</dbReference>
<keyword evidence="5" id="KW-0146">Chitin degradation</keyword>
<dbReference type="STRING" id="1220188.A0A4S3J3D4"/>
<evidence type="ECO:0000256" key="6">
    <source>
        <dbReference type="ARBA" id="ARBA00023277"/>
    </source>
</evidence>
<dbReference type="SUPFAM" id="SSF54556">
    <property type="entry name" value="Chitinase insertion domain"/>
    <property type="match status" value="1"/>
</dbReference>
<comment type="similarity">
    <text evidence="2">Belongs to the glycosyl hydrolase 18 family. Chitinase class V subfamily.</text>
</comment>
<dbReference type="FunFam" id="3.10.50.10:FF:000005">
    <property type="entry name" value="Endochitinase B1"/>
    <property type="match status" value="1"/>
</dbReference>
<dbReference type="VEuPathDB" id="FungiDB:EYZ11_013323"/>
<dbReference type="SMART" id="SM00636">
    <property type="entry name" value="Glyco_18"/>
    <property type="match status" value="1"/>
</dbReference>
<evidence type="ECO:0000256" key="5">
    <source>
        <dbReference type="ARBA" id="ARBA00023024"/>
    </source>
</evidence>
<sequence length="203" mass="22159">MDQQLDFWNLMAYDYAGSFSTITGHQSNVYNSISNPRSTSFNTNQAVDSYLAAGVAADKIVLGIPLYGRSFTGTDGIGSPFSDVGHGSWQNGVWDYKALPQPGSKEHVTTDIIASYSYDPAMRTLITYDNPQVVLMKGEYVKAKGLGGAMWWESSSDKTGSNSLITTFVSAVGGAKTFEQNKNQLEYPASQYDNLRGGMQEKE</sequence>
<feature type="domain" description="GH18" evidence="9">
    <location>
        <begin position="1"/>
        <end position="175"/>
    </location>
</feature>
<gene>
    <name evidence="10" type="ORF">EYZ11_013323</name>
</gene>
<dbReference type="Pfam" id="PF00704">
    <property type="entry name" value="Glyco_hydro_18"/>
    <property type="match status" value="1"/>
</dbReference>
<dbReference type="GO" id="GO:0006032">
    <property type="term" value="P:chitin catabolic process"/>
    <property type="evidence" value="ECO:0007669"/>
    <property type="project" value="UniProtKB-KW"/>
</dbReference>
<dbReference type="InterPro" id="IPR011583">
    <property type="entry name" value="Chitinase_II/V-like_cat"/>
</dbReference>
<dbReference type="GO" id="GO:0000272">
    <property type="term" value="P:polysaccharide catabolic process"/>
    <property type="evidence" value="ECO:0007669"/>
    <property type="project" value="UniProtKB-KW"/>
</dbReference>
<evidence type="ECO:0000256" key="7">
    <source>
        <dbReference type="ARBA" id="ARBA00023295"/>
    </source>
</evidence>
<accession>A0A4S3J3D4</accession>
<dbReference type="InterPro" id="IPR029070">
    <property type="entry name" value="Chitinase_insertion_sf"/>
</dbReference>
<dbReference type="PROSITE" id="PS51910">
    <property type="entry name" value="GH18_2"/>
    <property type="match status" value="1"/>
</dbReference>
<name>A0A4S3J3D4_9EURO</name>
<dbReference type="PANTHER" id="PTHR11177">
    <property type="entry name" value="CHITINASE"/>
    <property type="match status" value="1"/>
</dbReference>
<dbReference type="GO" id="GO:0008843">
    <property type="term" value="F:endochitinase activity"/>
    <property type="evidence" value="ECO:0007669"/>
    <property type="project" value="UniProtKB-EC"/>
</dbReference>
<evidence type="ECO:0000259" key="9">
    <source>
        <dbReference type="PROSITE" id="PS51910"/>
    </source>
</evidence>
<keyword evidence="6" id="KW-0119">Carbohydrate metabolism</keyword>
<dbReference type="EC" id="3.2.1.14" evidence="3"/>
<dbReference type="Proteomes" id="UP000308092">
    <property type="component" value="Unassembled WGS sequence"/>
</dbReference>
<comment type="catalytic activity">
    <reaction evidence="1">
        <text>Random endo-hydrolysis of N-acetyl-beta-D-glucosaminide (1-&gt;4)-beta-linkages in chitin and chitodextrins.</text>
        <dbReference type="EC" id="3.2.1.14"/>
    </reaction>
</comment>
<dbReference type="PANTHER" id="PTHR11177:SF317">
    <property type="entry name" value="CHITINASE 12-RELATED"/>
    <property type="match status" value="1"/>
</dbReference>
<keyword evidence="11" id="KW-1185">Reference proteome</keyword>
<organism evidence="10 11">
    <name type="scientific">Aspergillus tanneri</name>
    <dbReference type="NCBI Taxonomy" id="1220188"/>
    <lineage>
        <taxon>Eukaryota</taxon>
        <taxon>Fungi</taxon>
        <taxon>Dikarya</taxon>
        <taxon>Ascomycota</taxon>
        <taxon>Pezizomycotina</taxon>
        <taxon>Eurotiomycetes</taxon>
        <taxon>Eurotiomycetidae</taxon>
        <taxon>Eurotiales</taxon>
        <taxon>Aspergillaceae</taxon>
        <taxon>Aspergillus</taxon>
        <taxon>Aspergillus subgen. Circumdati</taxon>
    </lineage>
</organism>
<dbReference type="InterPro" id="IPR050314">
    <property type="entry name" value="Glycosyl_Hydrlase_18"/>
</dbReference>
<evidence type="ECO:0000256" key="4">
    <source>
        <dbReference type="ARBA" id="ARBA00022801"/>
    </source>
</evidence>
<evidence type="ECO:0000256" key="1">
    <source>
        <dbReference type="ARBA" id="ARBA00000822"/>
    </source>
</evidence>
<evidence type="ECO:0000313" key="10">
    <source>
        <dbReference type="EMBL" id="THC87231.1"/>
    </source>
</evidence>